<organism evidence="1 2">
    <name type="scientific">Rhabditophanes sp. KR3021</name>
    <dbReference type="NCBI Taxonomy" id="114890"/>
    <lineage>
        <taxon>Eukaryota</taxon>
        <taxon>Metazoa</taxon>
        <taxon>Ecdysozoa</taxon>
        <taxon>Nematoda</taxon>
        <taxon>Chromadorea</taxon>
        <taxon>Rhabditida</taxon>
        <taxon>Tylenchina</taxon>
        <taxon>Panagrolaimomorpha</taxon>
        <taxon>Strongyloidoidea</taxon>
        <taxon>Alloionematidae</taxon>
        <taxon>Rhabditophanes</taxon>
    </lineage>
</organism>
<evidence type="ECO:0000313" key="1">
    <source>
        <dbReference type="Proteomes" id="UP000095286"/>
    </source>
</evidence>
<protein>
    <submittedName>
        <fullName evidence="2">Cir_N domain-containing protein</fullName>
    </submittedName>
</protein>
<dbReference type="WBParaSite" id="RSKR_0000061200.1">
    <property type="protein sequence ID" value="RSKR_0000061200.1"/>
    <property type="gene ID" value="RSKR_0000061200"/>
</dbReference>
<sequence>MGKGFANFMSKKDFHPAAPHNQKKVWEAREKKKIFDNNQAEMAIQYQKEQELLNNKALLGDEKARIGLSFMYDAPTGINKRDEEKVEPKFEWQRKYNAPREAWAKNNDQIVDQPFGIEVKHIKCVKCGKWGHVNTDKECPLWSKASVGESDEYTSTNPSDIFKSFKVPFLPAATADRHKIDQQKGNDNRDEEHQVYTKNELAINMKEEHGIRFKAKILSRIHADEALNNLGPSQLAIDKEAAFQEFFKSFSDAEKIKILEKILKKEKKKEEKSANKVKKEHKEKKKSKTYDIDSDGSKKDRASTRRDDKEPGSLKRYGNEDDDREYSNKRHTSDYPRHRDSRVR</sequence>
<reference evidence="2" key="1">
    <citation type="submission" date="2016-11" db="UniProtKB">
        <authorList>
            <consortium name="WormBaseParasite"/>
        </authorList>
    </citation>
    <scope>IDENTIFICATION</scope>
    <source>
        <strain evidence="2">KR3021</strain>
    </source>
</reference>
<accession>A0AC35THM4</accession>
<evidence type="ECO:0000313" key="2">
    <source>
        <dbReference type="WBParaSite" id="RSKR_0000061200.1"/>
    </source>
</evidence>
<name>A0AC35THM4_9BILA</name>
<proteinExistence type="predicted"/>
<dbReference type="Proteomes" id="UP000095286">
    <property type="component" value="Unplaced"/>
</dbReference>